<sequence>MERKRTKKKYIVIPAAALDLLGIGTGAVLANDKIKLIDDKVVIKAGTKMDLDISKYVDVPKSKLKKLKIDTSKVDTSKVGEYEMTVTYKEQVLTLKVKVTDTLAPVIEKPKKALKAKVGEEVFIEKMALSVKEASDYTLTFEDGKNMTVFDTPGKVKKKVIATDIYNNTSEIELTFKVADENAPVFEGYGTKDRTVYLENGVDLMDGVFAKDAEDGDLTDKIKVSKVDTSTLGEKEVTYTVEDSTGNVSTLTIKLTIESVLEELDQTMYATTAVSIRSTSSAEGEKLGDLSFAQEVHVIGRDKNTGWYRIEHEGGSAWVSDSYLSDSKPTVRTPSNNQQSASAGKSKAAAADSNCAADCNCDCGSDCDCATDCQADCVCADCDCSACEPATDCLNCDDSVTFCDCGDCWIGF</sequence>
<dbReference type="Gene3D" id="2.60.40.10">
    <property type="entry name" value="Immunoglobulins"/>
    <property type="match status" value="1"/>
</dbReference>
<organism evidence="2 3">
    <name type="scientific">Maccoyibacter intestinihominis</name>
    <dbReference type="NCBI Taxonomy" id="3133499"/>
    <lineage>
        <taxon>Bacteria</taxon>
        <taxon>Bacillati</taxon>
        <taxon>Bacillota</taxon>
        <taxon>Clostridia</taxon>
        <taxon>Lachnospirales</taxon>
        <taxon>Lachnospiraceae</taxon>
        <taxon>Maccoyibacter</taxon>
    </lineage>
</organism>
<reference evidence="2 3" key="1">
    <citation type="submission" date="2024-03" db="EMBL/GenBank/DDBJ databases">
        <title>Human intestinal bacterial collection.</title>
        <authorList>
            <person name="Pauvert C."/>
            <person name="Hitch T.C.A."/>
            <person name="Clavel T."/>
        </authorList>
    </citation>
    <scope>NUCLEOTIDE SEQUENCE [LARGE SCALE GENOMIC DNA]</scope>
    <source>
        <strain evidence="2 3">CLA-AA-H185</strain>
    </source>
</reference>
<evidence type="ECO:0000259" key="1">
    <source>
        <dbReference type="PROSITE" id="PS51781"/>
    </source>
</evidence>
<dbReference type="RefSeq" id="WP_353530100.1">
    <property type="nucleotide sequence ID" value="NZ_JBBMEX010000003.1"/>
</dbReference>
<dbReference type="Proteomes" id="UP001454489">
    <property type="component" value="Unassembled WGS sequence"/>
</dbReference>
<dbReference type="InterPro" id="IPR032179">
    <property type="entry name" value="Cry22Aa_Ig-like"/>
</dbReference>
<accession>A0ABV1HBC6</accession>
<dbReference type="PROSITE" id="PS51781">
    <property type="entry name" value="SH3B"/>
    <property type="match status" value="1"/>
</dbReference>
<comment type="caution">
    <text evidence="2">The sequence shown here is derived from an EMBL/GenBank/DDBJ whole genome shotgun (WGS) entry which is preliminary data.</text>
</comment>
<dbReference type="EMBL" id="JBBMEX010000003">
    <property type="protein sequence ID" value="MEQ2557007.1"/>
    <property type="molecule type" value="Genomic_DNA"/>
</dbReference>
<protein>
    <submittedName>
        <fullName evidence="2">Immunoglobulin-like domain-containing protein</fullName>
    </submittedName>
</protein>
<proteinExistence type="predicted"/>
<dbReference type="InterPro" id="IPR003646">
    <property type="entry name" value="SH3-like_bac-type"/>
</dbReference>
<dbReference type="Pfam" id="PF08239">
    <property type="entry name" value="SH3_3"/>
    <property type="match status" value="1"/>
</dbReference>
<dbReference type="InterPro" id="IPR013783">
    <property type="entry name" value="Ig-like_fold"/>
</dbReference>
<keyword evidence="3" id="KW-1185">Reference proteome</keyword>
<gene>
    <name evidence="2" type="ORF">WMO43_03805</name>
</gene>
<dbReference type="Gene3D" id="2.30.30.40">
    <property type="entry name" value="SH3 Domains"/>
    <property type="match status" value="1"/>
</dbReference>
<dbReference type="Pfam" id="PF16403">
    <property type="entry name" value="Bact_surface_Ig-like"/>
    <property type="match status" value="1"/>
</dbReference>
<evidence type="ECO:0000313" key="2">
    <source>
        <dbReference type="EMBL" id="MEQ2557007.1"/>
    </source>
</evidence>
<evidence type="ECO:0000313" key="3">
    <source>
        <dbReference type="Proteomes" id="UP001454489"/>
    </source>
</evidence>
<feature type="domain" description="SH3b" evidence="1">
    <location>
        <begin position="263"/>
        <end position="328"/>
    </location>
</feature>
<name>A0ABV1HBC6_9FIRM</name>